<comment type="subcellular location">
    <subcellularLocation>
        <location evidence="1">Plastid</location>
        <location evidence="1">Chloroplast</location>
    </subcellularLocation>
</comment>
<dbReference type="GO" id="GO:0046872">
    <property type="term" value="F:metal ion binding"/>
    <property type="evidence" value="ECO:0007669"/>
    <property type="project" value="UniProtKB-KW"/>
</dbReference>
<dbReference type="GO" id="GO:0009570">
    <property type="term" value="C:chloroplast stroma"/>
    <property type="evidence" value="ECO:0007669"/>
    <property type="project" value="TreeGrafter"/>
</dbReference>
<evidence type="ECO:0000256" key="11">
    <source>
        <dbReference type="ARBA" id="ARBA00023002"/>
    </source>
</evidence>
<dbReference type="SUPFAM" id="SSF47240">
    <property type="entry name" value="Ferritin-like"/>
    <property type="match status" value="1"/>
</dbReference>
<keyword evidence="5 16" id="KW-0444">Lipid biosynthesis</keyword>
<accession>A0A834U067</accession>
<keyword evidence="10" id="KW-0809">Transit peptide</keyword>
<keyword evidence="8 15" id="KW-0479">Metal-binding</keyword>
<dbReference type="InterPro" id="IPR009078">
    <property type="entry name" value="Ferritin-like_SF"/>
</dbReference>
<evidence type="ECO:0000256" key="3">
    <source>
        <dbReference type="ARBA" id="ARBA00008749"/>
    </source>
</evidence>
<dbReference type="UniPathway" id="UPA00199"/>
<keyword evidence="11 16" id="KW-0560">Oxidoreductase</keyword>
<dbReference type="Gene3D" id="1.10.620.20">
    <property type="entry name" value="Ribonucleotide Reductase, subunit A"/>
    <property type="match status" value="1"/>
</dbReference>
<evidence type="ECO:0000256" key="15">
    <source>
        <dbReference type="PIRSR" id="PIRSR000346-1"/>
    </source>
</evidence>
<dbReference type="GO" id="GO:0006633">
    <property type="term" value="P:fatty acid biosynthetic process"/>
    <property type="evidence" value="ECO:0007669"/>
    <property type="project" value="UniProtKB-KW"/>
</dbReference>
<evidence type="ECO:0000256" key="7">
    <source>
        <dbReference type="ARBA" id="ARBA00022640"/>
    </source>
</evidence>
<keyword evidence="13" id="KW-0443">Lipid metabolism</keyword>
<comment type="function">
    <text evidence="16">Introduction of a cis double bond between carbons of the acyl chain.</text>
</comment>
<keyword evidence="18" id="KW-1185">Reference proteome</keyword>
<proteinExistence type="inferred from homology"/>
<dbReference type="Proteomes" id="UP000634136">
    <property type="component" value="Unassembled WGS sequence"/>
</dbReference>
<dbReference type="CDD" id="cd01050">
    <property type="entry name" value="Acyl_ACP_Desat"/>
    <property type="match status" value="1"/>
</dbReference>
<organism evidence="17 18">
    <name type="scientific">Senna tora</name>
    <dbReference type="NCBI Taxonomy" id="362788"/>
    <lineage>
        <taxon>Eukaryota</taxon>
        <taxon>Viridiplantae</taxon>
        <taxon>Streptophyta</taxon>
        <taxon>Embryophyta</taxon>
        <taxon>Tracheophyta</taxon>
        <taxon>Spermatophyta</taxon>
        <taxon>Magnoliopsida</taxon>
        <taxon>eudicotyledons</taxon>
        <taxon>Gunneridae</taxon>
        <taxon>Pentapetalae</taxon>
        <taxon>rosids</taxon>
        <taxon>fabids</taxon>
        <taxon>Fabales</taxon>
        <taxon>Fabaceae</taxon>
        <taxon>Caesalpinioideae</taxon>
        <taxon>Cassia clade</taxon>
        <taxon>Senna</taxon>
    </lineage>
</organism>
<keyword evidence="14 16" id="KW-0275">Fatty acid biosynthesis</keyword>
<evidence type="ECO:0000256" key="8">
    <source>
        <dbReference type="ARBA" id="ARBA00022723"/>
    </source>
</evidence>
<feature type="binding site" evidence="15">
    <location>
        <position position="162"/>
    </location>
    <ligand>
        <name>Fe cation</name>
        <dbReference type="ChEBI" id="CHEBI:24875"/>
        <label>1</label>
    </ligand>
</feature>
<reference evidence="17" key="1">
    <citation type="submission" date="2020-09" db="EMBL/GenBank/DDBJ databases">
        <title>Genome-Enabled Discovery of Anthraquinone Biosynthesis in Senna tora.</title>
        <authorList>
            <person name="Kang S.-H."/>
            <person name="Pandey R.P."/>
            <person name="Lee C.-M."/>
            <person name="Sim J.-S."/>
            <person name="Jeong J.-T."/>
            <person name="Choi B.-S."/>
            <person name="Jung M."/>
            <person name="Ginzburg D."/>
            <person name="Zhao K."/>
            <person name="Won S.Y."/>
            <person name="Oh T.-J."/>
            <person name="Yu Y."/>
            <person name="Kim N.-H."/>
            <person name="Lee O.R."/>
            <person name="Lee T.-H."/>
            <person name="Bashyal P."/>
            <person name="Kim T.-S."/>
            <person name="Lee W.-H."/>
            <person name="Kawkins C."/>
            <person name="Kim C.-K."/>
            <person name="Kim J.S."/>
            <person name="Ahn B.O."/>
            <person name="Rhee S.Y."/>
            <person name="Sohng J.K."/>
        </authorList>
    </citation>
    <scope>NUCLEOTIDE SEQUENCE</scope>
    <source>
        <tissue evidence="17">Leaf</tissue>
    </source>
</reference>
<dbReference type="AlphaFoldDB" id="A0A834U067"/>
<evidence type="ECO:0000256" key="14">
    <source>
        <dbReference type="ARBA" id="ARBA00023160"/>
    </source>
</evidence>
<evidence type="ECO:0000256" key="5">
    <source>
        <dbReference type="ARBA" id="ARBA00022516"/>
    </source>
</evidence>
<protein>
    <recommendedName>
        <fullName evidence="16">Acyl-[acyl-carrier-protein] desaturase</fullName>
        <ecNumber evidence="16">1.14.19.-</ecNumber>
    </recommendedName>
</protein>
<dbReference type="InterPro" id="IPR005067">
    <property type="entry name" value="Fatty_acid_desaturase-2"/>
</dbReference>
<dbReference type="GO" id="GO:0045300">
    <property type="term" value="F:stearoyl-[ACP] desaturase activity"/>
    <property type="evidence" value="ECO:0007669"/>
    <property type="project" value="InterPro"/>
</dbReference>
<evidence type="ECO:0000256" key="12">
    <source>
        <dbReference type="ARBA" id="ARBA00023004"/>
    </source>
</evidence>
<evidence type="ECO:0000256" key="6">
    <source>
        <dbReference type="ARBA" id="ARBA00022528"/>
    </source>
</evidence>
<dbReference type="FunFam" id="1.10.620.20:FF:000002">
    <property type="entry name" value="Stearoyl-[acyl-carrier-protein] 9-desaturase, chloroplastic"/>
    <property type="match status" value="1"/>
</dbReference>
<dbReference type="OrthoDB" id="1924153at2759"/>
<comment type="caution">
    <text evidence="17">The sequence shown here is derived from an EMBL/GenBank/DDBJ whole genome shotgun (WGS) entry which is preliminary data.</text>
</comment>
<feature type="binding site" evidence="15">
    <location>
        <position position="124"/>
    </location>
    <ligand>
        <name>Fe cation</name>
        <dbReference type="ChEBI" id="CHEBI:24875"/>
        <label>1</label>
    </ligand>
</feature>
<feature type="binding site" evidence="15">
    <location>
        <position position="248"/>
    </location>
    <ligand>
        <name>Fe cation</name>
        <dbReference type="ChEBI" id="CHEBI:24875"/>
        <label>2</label>
    </ligand>
</feature>
<evidence type="ECO:0000313" key="18">
    <source>
        <dbReference type="Proteomes" id="UP000634136"/>
    </source>
</evidence>
<evidence type="ECO:0000256" key="1">
    <source>
        <dbReference type="ARBA" id="ARBA00004229"/>
    </source>
</evidence>
<evidence type="ECO:0000256" key="16">
    <source>
        <dbReference type="RuleBase" id="RU000582"/>
    </source>
</evidence>
<keyword evidence="9" id="KW-0276">Fatty acid metabolism</keyword>
<comment type="cofactor">
    <cofactor evidence="15">
        <name>Fe cation</name>
        <dbReference type="ChEBI" id="CHEBI:24875"/>
    </cofactor>
    <text evidence="15">Binds 2 iron ions per subunit.</text>
</comment>
<name>A0A834U067_9FABA</name>
<dbReference type="PIRSF" id="PIRSF000346">
    <property type="entry name" value="Dlt9_acylACP_des"/>
    <property type="match status" value="1"/>
</dbReference>
<evidence type="ECO:0000256" key="10">
    <source>
        <dbReference type="ARBA" id="ARBA00022946"/>
    </source>
</evidence>
<evidence type="ECO:0000256" key="2">
    <source>
        <dbReference type="ARBA" id="ARBA00004872"/>
    </source>
</evidence>
<comment type="subunit">
    <text evidence="4 16">Homodimer.</text>
</comment>
<keyword evidence="6 16" id="KW-0150">Chloroplast</keyword>
<feature type="binding site" evidence="15">
    <location>
        <position position="251"/>
    </location>
    <ligand>
        <name>Fe cation</name>
        <dbReference type="ChEBI" id="CHEBI:24875"/>
        <label>2</label>
    </ligand>
</feature>
<dbReference type="EMBL" id="JAAIUW010000005">
    <property type="protein sequence ID" value="KAF7829756.1"/>
    <property type="molecule type" value="Genomic_DNA"/>
</dbReference>
<dbReference type="PANTHER" id="PTHR31155">
    <property type="entry name" value="ACYL- ACYL-CARRIER-PROTEIN DESATURASE-RELATED"/>
    <property type="match status" value="1"/>
</dbReference>
<keyword evidence="7" id="KW-0934">Plastid</keyword>
<evidence type="ECO:0000256" key="13">
    <source>
        <dbReference type="ARBA" id="ARBA00023098"/>
    </source>
</evidence>
<keyword evidence="12 15" id="KW-0408">Iron</keyword>
<evidence type="ECO:0000256" key="4">
    <source>
        <dbReference type="ARBA" id="ARBA00011738"/>
    </source>
</evidence>
<dbReference type="PROSITE" id="PS00574">
    <property type="entry name" value="FATTY_ACID_DESATUR_2"/>
    <property type="match status" value="1"/>
</dbReference>
<dbReference type="PANTHER" id="PTHR31155:SF31">
    <property type="entry name" value="STEAROYL-[ACYL-CARRIER-PROTEIN] 9-DESATURASE 6, CHLOROPLASTIC"/>
    <property type="match status" value="1"/>
</dbReference>
<feature type="binding site" evidence="15">
    <location>
        <position position="165"/>
    </location>
    <ligand>
        <name>Fe cation</name>
        <dbReference type="ChEBI" id="CHEBI:24875"/>
        <label>1</label>
    </ligand>
</feature>
<dbReference type="InterPro" id="IPR005803">
    <property type="entry name" value="FADS-2_CS"/>
</dbReference>
<comment type="pathway">
    <text evidence="2">Lipid metabolism; fatty acid metabolism.</text>
</comment>
<feature type="binding site" evidence="15">
    <location>
        <position position="162"/>
    </location>
    <ligand>
        <name>Fe cation</name>
        <dbReference type="ChEBI" id="CHEBI:24875"/>
        <label>2</label>
    </ligand>
</feature>
<comment type="cofactor">
    <cofactor evidence="16">
        <name>Fe(2+)</name>
        <dbReference type="ChEBI" id="CHEBI:29033"/>
    </cofactor>
    <text evidence="16">Binds 2 Fe(2+) ions per subunit.</text>
</comment>
<evidence type="ECO:0000313" key="17">
    <source>
        <dbReference type="EMBL" id="KAF7829756.1"/>
    </source>
</evidence>
<dbReference type="InterPro" id="IPR012348">
    <property type="entry name" value="RNR-like"/>
</dbReference>
<evidence type="ECO:0000256" key="9">
    <source>
        <dbReference type="ARBA" id="ARBA00022832"/>
    </source>
</evidence>
<comment type="similarity">
    <text evidence="3 16">Belongs to the fatty acid desaturase type 2 family.</text>
</comment>
<gene>
    <name evidence="17" type="ORF">G2W53_012089</name>
</gene>
<feature type="binding site" evidence="15">
    <location>
        <position position="215"/>
    </location>
    <ligand>
        <name>Fe cation</name>
        <dbReference type="ChEBI" id="CHEBI:24875"/>
        <label>2</label>
    </ligand>
</feature>
<sequence>MQSYRCLSTQSLAWAPSGRYPRHRHRHLQSPWRVSAVAAPMKNQKKHSMPAEKIEVFKSLEGWASEGLLPLLKPVEHCWQPQDMVPDSSLPLDEFMDQVKALRHRTAELPDDYFVVLVGDMITEDALPTYQSMINNLDAVGDETGASPDPWAVWTRSWTAEENRHGDLLRTYLYLSGRVDMRMVEKTVQYLIGAGMDPGTENNPYLGFVYTSFQERATFVSHGNTARLAKERGDPVLARICGTIAADEKRHENAYARIVEKLLEVDPTGAMLAIADMMQKRITMPAHLMFDGRDPRLFEHFSAVAQRLGVYTANDYADILEFLIGRWRLEKLEGLTSEGKRAQEFVCGLAPRIRRLQERADERARKMKAHTAVKFSWIFDKQVSLN</sequence>
<dbReference type="EC" id="1.14.19.-" evidence="16"/>
<feature type="binding site" evidence="15">
    <location>
        <position position="248"/>
    </location>
    <ligand>
        <name>Fe cation</name>
        <dbReference type="ChEBI" id="CHEBI:24875"/>
        <label>1</label>
    </ligand>
</feature>
<dbReference type="Pfam" id="PF03405">
    <property type="entry name" value="FA_desaturase_2"/>
    <property type="match status" value="1"/>
</dbReference>